<accession>B1WT75</accession>
<dbReference type="GO" id="GO:0005506">
    <property type="term" value="F:iron ion binding"/>
    <property type="evidence" value="ECO:0007669"/>
    <property type="project" value="InterPro"/>
</dbReference>
<dbReference type="eggNOG" id="COG2124">
    <property type="taxonomic scope" value="Bacteria"/>
</dbReference>
<dbReference type="SUPFAM" id="SSF48264">
    <property type="entry name" value="Cytochrome P450"/>
    <property type="match status" value="1"/>
</dbReference>
<dbReference type="EMBL" id="CP000806">
    <property type="protein sequence ID" value="ACB51997.1"/>
    <property type="molecule type" value="Genomic_DNA"/>
</dbReference>
<dbReference type="GO" id="GO:0020037">
    <property type="term" value="F:heme binding"/>
    <property type="evidence" value="ECO:0007669"/>
    <property type="project" value="InterPro"/>
</dbReference>
<dbReference type="OrthoDB" id="516393at2"/>
<dbReference type="HOGENOM" id="CLU_561312_0_0_3"/>
<keyword evidence="1" id="KW-0812">Transmembrane</keyword>
<evidence type="ECO:0008006" key="4">
    <source>
        <dbReference type="Google" id="ProtNLM"/>
    </source>
</evidence>
<gene>
    <name evidence="2" type="ordered locus">cce_2649</name>
</gene>
<name>B1WT75_CROS5</name>
<dbReference type="AlphaFoldDB" id="B1WT75"/>
<evidence type="ECO:0000313" key="3">
    <source>
        <dbReference type="Proteomes" id="UP000001203"/>
    </source>
</evidence>
<dbReference type="RefSeq" id="WP_009544662.1">
    <property type="nucleotide sequence ID" value="NC_010546.1"/>
</dbReference>
<reference evidence="2" key="1">
    <citation type="journal article" date="2008" name="Proc. Natl. Acad. Sci. U.S.A.">
        <title>The genome of Cyanothece 51142, a unicellular diazotrophic cyanobacterium important in the marine nitrogen cycle.</title>
        <authorList>
            <person name="Welsh E.A."/>
            <person name="Liberton M."/>
            <person name="Stoeckel J."/>
            <person name="Loh T."/>
            <person name="Elvitigala T."/>
            <person name="Wang C."/>
            <person name="Wollam A."/>
            <person name="Fulton R.S."/>
            <person name="Clifton S.W."/>
            <person name="Jacobs J.M."/>
            <person name="Aurora R."/>
            <person name="Ghosh B.K."/>
            <person name="Sherman L.A."/>
            <person name="Smith R.D."/>
            <person name="Wilson R.K."/>
            <person name="Pakrasi H.B."/>
        </authorList>
    </citation>
    <scope>NUCLEOTIDE SEQUENCE [LARGE SCALE GENOMIC DNA]</scope>
    <source>
        <strain evidence="2">ATCC 51142</strain>
    </source>
</reference>
<evidence type="ECO:0000256" key="1">
    <source>
        <dbReference type="SAM" id="Phobius"/>
    </source>
</evidence>
<keyword evidence="1" id="KW-0472">Membrane</keyword>
<protein>
    <recommendedName>
        <fullName evidence="4">Cytochrome P450</fullName>
    </recommendedName>
</protein>
<evidence type="ECO:0000313" key="2">
    <source>
        <dbReference type="EMBL" id="ACB51997.1"/>
    </source>
</evidence>
<keyword evidence="3" id="KW-1185">Reference proteome</keyword>
<organism evidence="2 3">
    <name type="scientific">Crocosphaera subtropica (strain ATCC 51142 / BH68)</name>
    <name type="common">Cyanothece sp. (strain ATCC 51142)</name>
    <dbReference type="NCBI Taxonomy" id="43989"/>
    <lineage>
        <taxon>Bacteria</taxon>
        <taxon>Bacillati</taxon>
        <taxon>Cyanobacteriota</taxon>
        <taxon>Cyanophyceae</taxon>
        <taxon>Oscillatoriophycideae</taxon>
        <taxon>Chroococcales</taxon>
        <taxon>Aphanothecaceae</taxon>
        <taxon>Crocosphaera</taxon>
        <taxon>Crocosphaera subtropica</taxon>
    </lineage>
</organism>
<dbReference type="GO" id="GO:0004497">
    <property type="term" value="F:monooxygenase activity"/>
    <property type="evidence" value="ECO:0007669"/>
    <property type="project" value="InterPro"/>
</dbReference>
<dbReference type="InterPro" id="IPR036396">
    <property type="entry name" value="Cyt_P450_sf"/>
</dbReference>
<keyword evidence="1" id="KW-1133">Transmembrane helix</keyword>
<dbReference type="Proteomes" id="UP000001203">
    <property type="component" value="Chromosome circular"/>
</dbReference>
<feature type="transmembrane region" description="Helical" evidence="1">
    <location>
        <begin position="39"/>
        <end position="60"/>
    </location>
</feature>
<dbReference type="GO" id="GO:0016705">
    <property type="term" value="F:oxidoreductase activity, acting on paired donors, with incorporation or reduction of molecular oxygen"/>
    <property type="evidence" value="ECO:0007669"/>
    <property type="project" value="InterPro"/>
</dbReference>
<dbReference type="KEGG" id="cyt:cce_2649"/>
<proteinExistence type="predicted"/>
<dbReference type="STRING" id="43989.cce_2649"/>
<sequence>MNSTNQSSVSLKPNLLDRILNRFQAWAIENPQNFVSLTLLPIIGFLEGFLANFLFSYPVYLDMKKRKLGSTFCCAGQVVLADFKTIETNLTSPQARTWYLGISPLSARHCPQIDIGGRNVFLISLSDTGTEGNDHDAFRHCVEDYFFTDEMKVRQHDPVGRELLETLGADYRELASENRLEGFFIDENRGLMSFLIRYLHYVIFAIDPHDDSSIAALTNFHYTRRGTLHYFAASRILERFNLLGWSEIPGMIEAVGTIYEKSPVLANFQENNPKYNNMTRRELAKLMVALMSIAALQGPLHLGRTAMGYQSLPPYKGLKTSEIDVTAYWDRLDLDNPSSIKLFLLECGRLFTPVSASHRVATDSFTTTIAGKTRTFPPGTIILIPMILGMLTETVWGATPYEFQPQRENLCPYHMGFHSVGDRHAGRICPGKDLALETLTDVIRIVGKVRRSQLGLTSH</sequence>
<dbReference type="Gene3D" id="1.10.630.10">
    <property type="entry name" value="Cytochrome P450"/>
    <property type="match status" value="1"/>
</dbReference>